<keyword evidence="2" id="KW-1185">Reference proteome</keyword>
<protein>
    <submittedName>
        <fullName evidence="1">Uncharacterized protein</fullName>
    </submittedName>
</protein>
<sequence length="145" mass="15979">MSGVRSVLTDTLRAHLLTPFGRCLCGAGEDAWEIDDAEPWTAHLADVLLGLSGVAVTQLPDALEPETQTIPVFVEDVPRIMVQRGLEEVPAHHAEFIPHQRLTTVWYSDECPDCQEERGIHDRRHREAIAATTGAAAAVEHQDQP</sequence>
<proteinExistence type="predicted"/>
<dbReference type="AlphaFoldDB" id="A0A1W9YQ55"/>
<name>A0A1W9YQ55_MYCBA</name>
<dbReference type="STRING" id="564198.BST17_24780"/>
<dbReference type="Proteomes" id="UP000192366">
    <property type="component" value="Unassembled WGS sequence"/>
</dbReference>
<organism evidence="1 2">
    <name type="scientific">Mycolicibacterium bacteremicum</name>
    <name type="common">Mycobacterium bacteremicum</name>
    <dbReference type="NCBI Taxonomy" id="564198"/>
    <lineage>
        <taxon>Bacteria</taxon>
        <taxon>Bacillati</taxon>
        <taxon>Actinomycetota</taxon>
        <taxon>Actinomycetes</taxon>
        <taxon>Mycobacteriales</taxon>
        <taxon>Mycobacteriaceae</taxon>
        <taxon>Mycolicibacterium</taxon>
    </lineage>
</organism>
<evidence type="ECO:0000313" key="1">
    <source>
        <dbReference type="EMBL" id="ORA02129.1"/>
    </source>
</evidence>
<evidence type="ECO:0000313" key="2">
    <source>
        <dbReference type="Proteomes" id="UP000192366"/>
    </source>
</evidence>
<dbReference type="EMBL" id="MVHJ01000033">
    <property type="protein sequence ID" value="ORA02129.1"/>
    <property type="molecule type" value="Genomic_DNA"/>
</dbReference>
<gene>
    <name evidence="1" type="ORF">BST17_24780</name>
</gene>
<comment type="caution">
    <text evidence="1">The sequence shown here is derived from an EMBL/GenBank/DDBJ whole genome shotgun (WGS) entry which is preliminary data.</text>
</comment>
<accession>A0A1W9YQ55</accession>
<reference evidence="1 2" key="1">
    <citation type="submission" date="2017-02" db="EMBL/GenBank/DDBJ databases">
        <title>The new phylogeny of genus Mycobacterium.</title>
        <authorList>
            <person name="Tortoli E."/>
            <person name="Trovato A."/>
            <person name="Cirillo D.M."/>
        </authorList>
    </citation>
    <scope>NUCLEOTIDE SEQUENCE [LARGE SCALE GENOMIC DNA]</scope>
    <source>
        <strain evidence="1 2">DSM 45578</strain>
    </source>
</reference>